<proteinExistence type="predicted"/>
<dbReference type="GO" id="GO:0006508">
    <property type="term" value="P:proteolysis"/>
    <property type="evidence" value="ECO:0007669"/>
    <property type="project" value="UniProtKB-KW"/>
</dbReference>
<dbReference type="SUPFAM" id="SSF53098">
    <property type="entry name" value="Ribonuclease H-like"/>
    <property type="match status" value="1"/>
</dbReference>
<evidence type="ECO:0000256" key="1">
    <source>
        <dbReference type="ARBA" id="ARBA00022670"/>
    </source>
</evidence>
<comment type="caution">
    <text evidence="3">The sequence shown here is derived from an EMBL/GenBank/DDBJ whole genome shotgun (WGS) entry which is preliminary data.</text>
</comment>
<dbReference type="GO" id="GO:0008233">
    <property type="term" value="F:peptidase activity"/>
    <property type="evidence" value="ECO:0007669"/>
    <property type="project" value="UniProtKB-KW"/>
</dbReference>
<dbReference type="AlphaFoldDB" id="A0A9R1VG40"/>
<dbReference type="GO" id="GO:0015074">
    <property type="term" value="P:DNA integration"/>
    <property type="evidence" value="ECO:0007669"/>
    <property type="project" value="InterPro"/>
</dbReference>
<dbReference type="PANTHER" id="PTHR42648:SF20">
    <property type="entry name" value="RNA-DIRECTED DNA POLYMERASE"/>
    <property type="match status" value="1"/>
</dbReference>
<dbReference type="Gene3D" id="3.30.420.10">
    <property type="entry name" value="Ribonuclease H-like superfamily/Ribonuclease H"/>
    <property type="match status" value="1"/>
</dbReference>
<keyword evidence="1" id="KW-0645">Protease</keyword>
<evidence type="ECO:0000313" key="4">
    <source>
        <dbReference type="Proteomes" id="UP000235145"/>
    </source>
</evidence>
<organism evidence="3 4">
    <name type="scientific">Lactuca sativa</name>
    <name type="common">Garden lettuce</name>
    <dbReference type="NCBI Taxonomy" id="4236"/>
    <lineage>
        <taxon>Eukaryota</taxon>
        <taxon>Viridiplantae</taxon>
        <taxon>Streptophyta</taxon>
        <taxon>Embryophyta</taxon>
        <taxon>Tracheophyta</taxon>
        <taxon>Spermatophyta</taxon>
        <taxon>Magnoliopsida</taxon>
        <taxon>eudicotyledons</taxon>
        <taxon>Gunneridae</taxon>
        <taxon>Pentapetalae</taxon>
        <taxon>asterids</taxon>
        <taxon>campanulids</taxon>
        <taxon>Asterales</taxon>
        <taxon>Asteraceae</taxon>
        <taxon>Cichorioideae</taxon>
        <taxon>Cichorieae</taxon>
        <taxon>Lactucinae</taxon>
        <taxon>Lactuca</taxon>
    </lineage>
</organism>
<dbReference type="PANTHER" id="PTHR42648">
    <property type="entry name" value="TRANSPOSASE, PUTATIVE-RELATED"/>
    <property type="match status" value="1"/>
</dbReference>
<dbReference type="PROSITE" id="PS50994">
    <property type="entry name" value="INTEGRASE"/>
    <property type="match status" value="1"/>
</dbReference>
<dbReference type="Pfam" id="PF13976">
    <property type="entry name" value="gag_pre-integrs"/>
    <property type="match status" value="1"/>
</dbReference>
<evidence type="ECO:0000259" key="2">
    <source>
        <dbReference type="PROSITE" id="PS50994"/>
    </source>
</evidence>
<dbReference type="InterPro" id="IPR039537">
    <property type="entry name" value="Retrotran_Ty1/copia-like"/>
</dbReference>
<name>A0A9R1VG40_LACSA</name>
<dbReference type="Proteomes" id="UP000235145">
    <property type="component" value="Unassembled WGS sequence"/>
</dbReference>
<keyword evidence="4" id="KW-1185">Reference proteome</keyword>
<dbReference type="Pfam" id="PF22936">
    <property type="entry name" value="Pol_BBD"/>
    <property type="match status" value="1"/>
</dbReference>
<dbReference type="InterPro" id="IPR012337">
    <property type="entry name" value="RNaseH-like_sf"/>
</dbReference>
<dbReference type="InterPro" id="IPR036397">
    <property type="entry name" value="RNaseH_sf"/>
</dbReference>
<gene>
    <name evidence="3" type="ORF">LSAT_V11C500256570</name>
</gene>
<dbReference type="InterPro" id="IPR025724">
    <property type="entry name" value="GAG-pre-integrase_dom"/>
</dbReference>
<evidence type="ECO:0000313" key="3">
    <source>
        <dbReference type="EMBL" id="KAJ0204674.1"/>
    </source>
</evidence>
<dbReference type="EMBL" id="NBSK02000005">
    <property type="protein sequence ID" value="KAJ0204674.1"/>
    <property type="molecule type" value="Genomic_DNA"/>
</dbReference>
<accession>A0A9R1VG40</accession>
<keyword evidence="1" id="KW-0378">Hydrolase</keyword>
<dbReference type="Pfam" id="PF00665">
    <property type="entry name" value="rve"/>
    <property type="match status" value="1"/>
</dbReference>
<dbReference type="InterPro" id="IPR001584">
    <property type="entry name" value="Integrase_cat-core"/>
</dbReference>
<feature type="domain" description="Integrase catalytic" evidence="2">
    <location>
        <begin position="167"/>
        <end position="270"/>
    </location>
</feature>
<reference evidence="3 4" key="1">
    <citation type="journal article" date="2017" name="Nat. Commun.">
        <title>Genome assembly with in vitro proximity ligation data and whole-genome triplication in lettuce.</title>
        <authorList>
            <person name="Reyes-Chin-Wo S."/>
            <person name="Wang Z."/>
            <person name="Yang X."/>
            <person name="Kozik A."/>
            <person name="Arikit S."/>
            <person name="Song C."/>
            <person name="Xia L."/>
            <person name="Froenicke L."/>
            <person name="Lavelle D.O."/>
            <person name="Truco M.J."/>
            <person name="Xia R."/>
            <person name="Zhu S."/>
            <person name="Xu C."/>
            <person name="Xu H."/>
            <person name="Xu X."/>
            <person name="Cox K."/>
            <person name="Korf I."/>
            <person name="Meyers B.C."/>
            <person name="Michelmore R.W."/>
        </authorList>
    </citation>
    <scope>NUCLEOTIDE SEQUENCE [LARGE SCALE GENOMIC DNA]</scope>
    <source>
        <strain evidence="4">cv. Salinas</strain>
        <tissue evidence="3">Seedlings</tissue>
    </source>
</reference>
<protein>
    <recommendedName>
        <fullName evidence="2">Integrase catalytic domain-containing protein</fullName>
    </recommendedName>
</protein>
<sequence length="270" mass="30741">MDNGDKLFMGNSATSGIQGVGKIVLKMTSGRELTLDDVLYVPEIRKNLMSGWLLNKHGFRLVFESDKFVLTKTGVYVGKGYADRGMFKLCVMALKPSDIDNEMNNSSTYLVESSNIWHARLRHVNFGTLRRLIKLNHIPHIHIDSKYKCNTCVESNLTRQSFKSVQRTTEPLGLIHTDVCDMKSIPSKGGNKYFITFIDDCTKLCYVYLLKSKDEAIEKFKVYKSEVENQLNKKIKVLRSDRGCEYVSPFQEFCATHGIILDLTAPYSPQ</sequence>
<dbReference type="InterPro" id="IPR054722">
    <property type="entry name" value="PolX-like_BBD"/>
</dbReference>
<dbReference type="GO" id="GO:0003676">
    <property type="term" value="F:nucleic acid binding"/>
    <property type="evidence" value="ECO:0007669"/>
    <property type="project" value="InterPro"/>
</dbReference>